<dbReference type="RefSeq" id="WP_096258589.1">
    <property type="nucleotide sequence ID" value="NZ_BDME01000001.1"/>
</dbReference>
<evidence type="ECO:0000313" key="10">
    <source>
        <dbReference type="EMBL" id="GAX87454.1"/>
    </source>
</evidence>
<dbReference type="SUPFAM" id="SSF53738">
    <property type="entry name" value="Phosphoglucomutase, first 3 domains"/>
    <property type="match status" value="2"/>
</dbReference>
<evidence type="ECO:0000313" key="11">
    <source>
        <dbReference type="Proteomes" id="UP000217944"/>
    </source>
</evidence>
<comment type="similarity">
    <text evidence="2">Belongs to the phosphohexose mutase family.</text>
</comment>
<evidence type="ECO:0000256" key="2">
    <source>
        <dbReference type="ARBA" id="ARBA00010231"/>
    </source>
</evidence>
<dbReference type="CDD" id="cd04181">
    <property type="entry name" value="NTP_transferase"/>
    <property type="match status" value="1"/>
</dbReference>
<dbReference type="GO" id="GO:0005975">
    <property type="term" value="P:carbohydrate metabolic process"/>
    <property type="evidence" value="ECO:0007669"/>
    <property type="project" value="InterPro"/>
</dbReference>
<dbReference type="InterPro" id="IPR016055">
    <property type="entry name" value="A-D-PHexomutase_a/b/a-I/II/III"/>
</dbReference>
<dbReference type="GO" id="GO:0004615">
    <property type="term" value="F:phosphomannomutase activity"/>
    <property type="evidence" value="ECO:0007669"/>
    <property type="project" value="UniProtKB-EC"/>
</dbReference>
<reference evidence="10 11" key="1">
    <citation type="journal article" date="2017" name="Syst. Appl. Microbiol.">
        <title>Lebetimonas natsushimae sp. nov., a novel strictly anaerobic, moderately thermophilic chemoautotroph isolated from a deep-sea hydrothermal vent polychaete nest in the Mid-Okinawa Trough.</title>
        <authorList>
            <person name="Nagata R."/>
            <person name="Takaki Y."/>
            <person name="Tame A."/>
            <person name="Nunoura T."/>
            <person name="Muto H."/>
            <person name="Mino S."/>
            <person name="Sawayama S."/>
            <person name="Takai K."/>
            <person name="Nakagawa S."/>
        </authorList>
    </citation>
    <scope>NUCLEOTIDE SEQUENCE [LARGE SCALE GENOMIC DNA]</scope>
    <source>
        <strain evidence="10 11">HS1857</strain>
    </source>
</reference>
<dbReference type="InterPro" id="IPR050486">
    <property type="entry name" value="Mannose-1P_guanyltransferase"/>
</dbReference>
<dbReference type="Proteomes" id="UP000217944">
    <property type="component" value="Unassembled WGS sequence"/>
</dbReference>
<feature type="domain" description="Alpha-D-phosphohexomutase alpha/beta/alpha" evidence="7">
    <location>
        <begin position="394"/>
        <end position="519"/>
    </location>
</feature>
<evidence type="ECO:0000259" key="7">
    <source>
        <dbReference type="Pfam" id="PF02878"/>
    </source>
</evidence>
<dbReference type="InterPro" id="IPR056764">
    <property type="entry name" value="LbH_EIF2B3/5"/>
</dbReference>
<evidence type="ECO:0000259" key="9">
    <source>
        <dbReference type="Pfam" id="PF25084"/>
    </source>
</evidence>
<evidence type="ECO:0000256" key="1">
    <source>
        <dbReference type="ARBA" id="ARBA00004514"/>
    </source>
</evidence>
<keyword evidence="11" id="KW-1185">Reference proteome</keyword>
<dbReference type="Gene3D" id="3.90.550.10">
    <property type="entry name" value="Spore Coat Polysaccharide Biosynthesis Protein SpsA, Chain A"/>
    <property type="match status" value="1"/>
</dbReference>
<dbReference type="SUPFAM" id="SSF53448">
    <property type="entry name" value="Nucleotide-diphospho-sugar transferases"/>
    <property type="match status" value="1"/>
</dbReference>
<organism evidence="10 11">
    <name type="scientific">Lebetimonas natsushimae</name>
    <dbReference type="NCBI Taxonomy" id="1936991"/>
    <lineage>
        <taxon>Bacteria</taxon>
        <taxon>Pseudomonadati</taxon>
        <taxon>Campylobacterota</taxon>
        <taxon>Epsilonproteobacteria</taxon>
        <taxon>Nautiliales</taxon>
        <taxon>Nautiliaceae</taxon>
        <taxon>Lebetimonas</taxon>
    </lineage>
</organism>
<dbReference type="SUPFAM" id="SSF55957">
    <property type="entry name" value="Phosphoglucomutase, C-terminal domain"/>
    <property type="match status" value="1"/>
</dbReference>
<sequence length="840" mass="96204">MREYTAVIMAGGFGTRIQPLTHSTPKPMLPITNIPMMEHILEKLVDVGMREVVILLYYKPGVIKNHFGDGSKWGVKINYVLPDSDYGTAGAVKKAEEFLKKPFLIISGDLVTDFDLKKIFAFHEEKQSKLTITLTTVNNPLQFGIVIVNEEGVIEQFLEKPSWGEVFSDTINTGIYVIEPEILDFIPKNSPFDFSKDLFPKLMEKGIKLYGYTAKGYWRDVGNPDAYRDVHIDIFNGKVKYNYPGKRIRYIDGVLHLMGEAKIDKSVEIIGEVVLDDGVVLEKGVKLQNCSIGKNTKIGMNSKIRDSVIWENVNIGENCVFDYSVICKNTIIENDVVAKNGCVIAENVKVGKLTKIEKDVTIWPDKEIEPASIVTSNVVFGTKYKNAIFQNGIARGKVNTEISCDMACKLGEAFGSLLPKGAKVMVGRDETRNARMLKRAFVGGLLSTGIDVVDLKAIPPSILRFNINENEDIKAGVYFRLALNNPGNIEIIIFNEYGLRINSSISKALEKNYFNEKFRRVEFNEVGEIHDFDVNIFEYIKKYENRIKEVIDHHIIKNNEFKIVVDLMFGITKEIFPKILNDMKIENIILNAYSDENRLLNIYSYKEKAKEEISKIVTSLKFDMGAMVFPHGQRLNLVTEKGEVLDKIKGLVAILNLMNIDAKENNKKYKVFLPMWAPDFMDEYFKYLEIKRGRYSNFDYKQINEYDLIATIDGNFAFTEFAPHRDALFSLLKIMELLTRHNLKLSEIAKIKTTFYYKKEKIECPQFKKGKVMKEFLNLAKTKKYKKNGGVKLYEEDNNWILLLPDETTEHINIYIQAENEKIGKTMLKKYTDLIKQWIA</sequence>
<protein>
    <submittedName>
        <fullName evidence="10">Mannose-1-phosphate guanylyltransferase/phosphomannomutase</fullName>
        <ecNumber evidence="10">2.7.7.13</ecNumber>
        <ecNumber evidence="10">5.4.2.8</ecNumber>
    </submittedName>
</protein>
<dbReference type="EC" id="5.4.2.8" evidence="10"/>
<dbReference type="Pfam" id="PF02878">
    <property type="entry name" value="PGM_PMM_I"/>
    <property type="match status" value="1"/>
</dbReference>
<keyword evidence="10" id="KW-0808">Transferase</keyword>
<dbReference type="Gene3D" id="3.30.310.50">
    <property type="entry name" value="Alpha-D-phosphohexomutase, C-terminal domain"/>
    <property type="match status" value="1"/>
</dbReference>
<dbReference type="AlphaFoldDB" id="A0A292YE97"/>
<comment type="caution">
    <text evidence="10">The sequence shown here is derived from an EMBL/GenBank/DDBJ whole genome shotgun (WGS) entry which is preliminary data.</text>
</comment>
<evidence type="ECO:0000256" key="3">
    <source>
        <dbReference type="ARBA" id="ARBA00022490"/>
    </source>
</evidence>
<dbReference type="Pfam" id="PF25084">
    <property type="entry name" value="LbH_EIF2B"/>
    <property type="match status" value="1"/>
</dbReference>
<dbReference type="InterPro" id="IPR005835">
    <property type="entry name" value="NTP_transferase_dom"/>
</dbReference>
<dbReference type="EMBL" id="BDME01000001">
    <property type="protein sequence ID" value="GAX87454.1"/>
    <property type="molecule type" value="Genomic_DNA"/>
</dbReference>
<dbReference type="Gene3D" id="3.40.120.10">
    <property type="entry name" value="Alpha-D-Glucose-1,6-Bisphosphate, subunit A, domain 3"/>
    <property type="match status" value="3"/>
</dbReference>
<dbReference type="InterPro" id="IPR036900">
    <property type="entry name" value="A-D-PHexomutase_C_sf"/>
</dbReference>
<dbReference type="EC" id="2.7.7.13" evidence="10"/>
<dbReference type="InterPro" id="IPR005844">
    <property type="entry name" value="A-D-PHexomutase_a/b/a-I"/>
</dbReference>
<dbReference type="Pfam" id="PF02879">
    <property type="entry name" value="PGM_PMM_II"/>
    <property type="match status" value="1"/>
</dbReference>
<evidence type="ECO:0000256" key="5">
    <source>
        <dbReference type="ARBA" id="ARBA00022917"/>
    </source>
</evidence>
<evidence type="ECO:0000259" key="8">
    <source>
        <dbReference type="Pfam" id="PF02879"/>
    </source>
</evidence>
<feature type="domain" description="EIF2B subunit epsilon/gamma LbH" evidence="9">
    <location>
        <begin position="260"/>
        <end position="355"/>
    </location>
</feature>
<evidence type="ECO:0000259" key="6">
    <source>
        <dbReference type="Pfam" id="PF00483"/>
    </source>
</evidence>
<name>A0A292YE97_9BACT</name>
<dbReference type="InterPro" id="IPR011004">
    <property type="entry name" value="Trimer_LpxA-like_sf"/>
</dbReference>
<dbReference type="Gene3D" id="2.160.10.10">
    <property type="entry name" value="Hexapeptide repeat proteins"/>
    <property type="match status" value="1"/>
</dbReference>
<keyword evidence="4" id="KW-0396">Initiation factor</keyword>
<evidence type="ECO:0000256" key="4">
    <source>
        <dbReference type="ARBA" id="ARBA00022540"/>
    </source>
</evidence>
<dbReference type="InterPro" id="IPR029044">
    <property type="entry name" value="Nucleotide-diphossugar_trans"/>
</dbReference>
<keyword evidence="5" id="KW-0648">Protein biosynthesis</keyword>
<keyword evidence="10" id="KW-0413">Isomerase</keyword>
<dbReference type="PANTHER" id="PTHR22572">
    <property type="entry name" value="SUGAR-1-PHOSPHATE GUANYL TRANSFERASE"/>
    <property type="match status" value="1"/>
</dbReference>
<dbReference type="GO" id="GO:0004475">
    <property type="term" value="F:mannose-1-phosphate guanylyltransferase (GTP) activity"/>
    <property type="evidence" value="ECO:0007669"/>
    <property type="project" value="UniProtKB-EC"/>
</dbReference>
<keyword evidence="3" id="KW-0963">Cytoplasm</keyword>
<gene>
    <name evidence="10" type="ORF">LNAT_P0750</name>
</gene>
<feature type="domain" description="Alpha-D-phosphohexomutase alpha/beta/alpha" evidence="8">
    <location>
        <begin position="542"/>
        <end position="642"/>
    </location>
</feature>
<proteinExistence type="inferred from homology"/>
<dbReference type="SUPFAM" id="SSF51161">
    <property type="entry name" value="Trimeric LpxA-like enzymes"/>
    <property type="match status" value="1"/>
</dbReference>
<keyword evidence="10" id="KW-0548">Nucleotidyltransferase</keyword>
<accession>A0A292YE97</accession>
<dbReference type="Pfam" id="PF00483">
    <property type="entry name" value="NTP_transferase"/>
    <property type="match status" value="1"/>
</dbReference>
<feature type="domain" description="Nucleotidyl transferase" evidence="6">
    <location>
        <begin position="6"/>
        <end position="234"/>
    </location>
</feature>
<dbReference type="InterPro" id="IPR005845">
    <property type="entry name" value="A-D-PHexomutase_a/b/a-II"/>
</dbReference>
<comment type="subcellular location">
    <subcellularLocation>
        <location evidence="1">Cytoplasm</location>
        <location evidence="1">Cytosol</location>
    </subcellularLocation>
</comment>
<dbReference type="OrthoDB" id="9788272at2"/>